<dbReference type="NCBIfam" id="NF007914">
    <property type="entry name" value="PRK10628.1"/>
    <property type="match status" value="1"/>
</dbReference>
<dbReference type="AlphaFoldDB" id="A0A7G9SEF7"/>
<proteinExistence type="inferred from homology"/>
<comment type="cofactor">
    <cofactor evidence="1">
        <name>Zn(2+)</name>
        <dbReference type="ChEBI" id="CHEBI:29105"/>
    </cofactor>
</comment>
<feature type="domain" description="Extradiol ring-cleavage dioxygenase class III enzyme subunit B" evidence="6">
    <location>
        <begin position="18"/>
        <end position="235"/>
    </location>
</feature>
<dbReference type="EMBL" id="CP060717">
    <property type="protein sequence ID" value="QNN66232.1"/>
    <property type="molecule type" value="Genomic_DNA"/>
</dbReference>
<keyword evidence="8" id="KW-1185">Reference proteome</keyword>
<evidence type="ECO:0000256" key="5">
    <source>
        <dbReference type="ARBA" id="ARBA00023002"/>
    </source>
</evidence>
<dbReference type="Pfam" id="PF02900">
    <property type="entry name" value="LigB"/>
    <property type="match status" value="1"/>
</dbReference>
<protein>
    <submittedName>
        <fullName evidence="7">4,5-DOPA dioxygenase extradiol</fullName>
        <ecNumber evidence="7">1.13.11.29</ecNumber>
    </submittedName>
</protein>
<dbReference type="InterPro" id="IPR014436">
    <property type="entry name" value="Extradiol_dOase_DODA"/>
</dbReference>
<dbReference type="GO" id="GO:0008270">
    <property type="term" value="F:zinc ion binding"/>
    <property type="evidence" value="ECO:0007669"/>
    <property type="project" value="InterPro"/>
</dbReference>
<keyword evidence="3" id="KW-0479">Metal-binding</keyword>
<dbReference type="CDD" id="cd07363">
    <property type="entry name" value="45_DOPA_Dioxygenase"/>
    <property type="match status" value="1"/>
</dbReference>
<dbReference type="PIRSF" id="PIRSF006157">
    <property type="entry name" value="Doxgns_DODA"/>
    <property type="match status" value="1"/>
</dbReference>
<dbReference type="GO" id="GO:0008198">
    <property type="term" value="F:ferrous iron binding"/>
    <property type="evidence" value="ECO:0007669"/>
    <property type="project" value="InterPro"/>
</dbReference>
<keyword evidence="5 7" id="KW-0560">Oxidoreductase</keyword>
<dbReference type="EC" id="1.13.11.29" evidence="7"/>
<dbReference type="PANTHER" id="PTHR30096:SF0">
    <property type="entry name" value="4,5-DOPA DIOXYGENASE EXTRADIOL-LIKE PROTEIN"/>
    <property type="match status" value="1"/>
</dbReference>
<gene>
    <name evidence="7" type="primary">ygiD</name>
    <name evidence="7" type="ORF">H9L12_07685</name>
</gene>
<evidence type="ECO:0000313" key="8">
    <source>
        <dbReference type="Proteomes" id="UP000515955"/>
    </source>
</evidence>
<name>A0A7G9SEF7_9SPHN</name>
<reference evidence="7 8" key="1">
    <citation type="submission" date="2020-08" db="EMBL/GenBank/DDBJ databases">
        <title>Genome sequence of Sphingomonas rhizophila KACC 19189T.</title>
        <authorList>
            <person name="Hyun D.-W."/>
            <person name="Bae J.-W."/>
        </authorList>
    </citation>
    <scope>NUCLEOTIDE SEQUENCE [LARGE SCALE GENOMIC DNA]</scope>
    <source>
        <strain evidence="7 8">KACC 19189</strain>
    </source>
</reference>
<comment type="similarity">
    <text evidence="2">Belongs to the DODA-type extradiol aromatic ring-opening dioxygenase family.</text>
</comment>
<dbReference type="GO" id="GO:0050297">
    <property type="term" value="F:stizolobate synthase activity"/>
    <property type="evidence" value="ECO:0007669"/>
    <property type="project" value="UniProtKB-EC"/>
</dbReference>
<evidence type="ECO:0000313" key="7">
    <source>
        <dbReference type="EMBL" id="QNN66232.1"/>
    </source>
</evidence>
<evidence type="ECO:0000256" key="2">
    <source>
        <dbReference type="ARBA" id="ARBA00007581"/>
    </source>
</evidence>
<evidence type="ECO:0000256" key="4">
    <source>
        <dbReference type="ARBA" id="ARBA00022833"/>
    </source>
</evidence>
<evidence type="ECO:0000256" key="1">
    <source>
        <dbReference type="ARBA" id="ARBA00001947"/>
    </source>
</evidence>
<dbReference type="SUPFAM" id="SSF53213">
    <property type="entry name" value="LigB-like"/>
    <property type="match status" value="1"/>
</dbReference>
<dbReference type="InterPro" id="IPR004183">
    <property type="entry name" value="Xdiol_dOase_suB"/>
</dbReference>
<sequence>MPALFIGHGSPMNTLERNGYTNAWRAIGRQLPRPRAILVVSAHWYIGATAVTAMARPRTIHDFYGFPPELFAFDYPAPGAPHIAMEVVEALKPTWAGLDRDQWGLDHGTWSVLAHLYPDADVPVLQLSINALKPIDYHVELGRKLAALRDRGVLVLASGNVVHNLREIQWNKPDAGEPWAQRFDEATRRQMAEDPGAILKLLEHPDYDRAVPTPDHFVPLLYIAGMAEALGAKGEAVIEGYAMGSLSMTCFGVGTDLDLECPTGAAELPEGVPPDQTNV</sequence>
<dbReference type="KEGG" id="srhi:H9L12_07685"/>
<keyword evidence="4" id="KW-0862">Zinc</keyword>
<dbReference type="Gene3D" id="3.40.830.10">
    <property type="entry name" value="LigB-like"/>
    <property type="match status" value="1"/>
</dbReference>
<evidence type="ECO:0000256" key="3">
    <source>
        <dbReference type="ARBA" id="ARBA00022723"/>
    </source>
</evidence>
<evidence type="ECO:0000259" key="6">
    <source>
        <dbReference type="Pfam" id="PF02900"/>
    </source>
</evidence>
<dbReference type="PANTHER" id="PTHR30096">
    <property type="entry name" value="4,5-DOPA DIOXYGENASE EXTRADIOL-LIKE PROTEIN"/>
    <property type="match status" value="1"/>
</dbReference>
<accession>A0A7G9SEF7</accession>
<organism evidence="7 8">
    <name type="scientific">Sphingomonas rhizophila</name>
    <dbReference type="NCBI Taxonomy" id="2071607"/>
    <lineage>
        <taxon>Bacteria</taxon>
        <taxon>Pseudomonadati</taxon>
        <taxon>Pseudomonadota</taxon>
        <taxon>Alphaproteobacteria</taxon>
        <taxon>Sphingomonadales</taxon>
        <taxon>Sphingomonadaceae</taxon>
        <taxon>Sphingomonas</taxon>
    </lineage>
</organism>
<dbReference type="Proteomes" id="UP000515955">
    <property type="component" value="Chromosome"/>
</dbReference>
<keyword evidence="7" id="KW-0223">Dioxygenase</keyword>